<gene>
    <name evidence="1" type="ORF">BDN72DRAFT_898346</name>
</gene>
<accession>A0ACD3AS51</accession>
<evidence type="ECO:0000313" key="2">
    <source>
        <dbReference type="Proteomes" id="UP000308600"/>
    </source>
</evidence>
<organism evidence="1 2">
    <name type="scientific">Pluteus cervinus</name>
    <dbReference type="NCBI Taxonomy" id="181527"/>
    <lineage>
        <taxon>Eukaryota</taxon>
        <taxon>Fungi</taxon>
        <taxon>Dikarya</taxon>
        <taxon>Basidiomycota</taxon>
        <taxon>Agaricomycotina</taxon>
        <taxon>Agaricomycetes</taxon>
        <taxon>Agaricomycetidae</taxon>
        <taxon>Agaricales</taxon>
        <taxon>Pluteineae</taxon>
        <taxon>Pluteaceae</taxon>
        <taxon>Pluteus</taxon>
    </lineage>
</organism>
<proteinExistence type="predicted"/>
<reference evidence="1 2" key="1">
    <citation type="journal article" date="2019" name="Nat. Ecol. Evol.">
        <title>Megaphylogeny resolves global patterns of mushroom evolution.</title>
        <authorList>
            <person name="Varga T."/>
            <person name="Krizsan K."/>
            <person name="Foldi C."/>
            <person name="Dima B."/>
            <person name="Sanchez-Garcia M."/>
            <person name="Sanchez-Ramirez S."/>
            <person name="Szollosi G.J."/>
            <person name="Szarkandi J.G."/>
            <person name="Papp V."/>
            <person name="Albert L."/>
            <person name="Andreopoulos W."/>
            <person name="Angelini C."/>
            <person name="Antonin V."/>
            <person name="Barry K.W."/>
            <person name="Bougher N.L."/>
            <person name="Buchanan P."/>
            <person name="Buyck B."/>
            <person name="Bense V."/>
            <person name="Catcheside P."/>
            <person name="Chovatia M."/>
            <person name="Cooper J."/>
            <person name="Damon W."/>
            <person name="Desjardin D."/>
            <person name="Finy P."/>
            <person name="Geml J."/>
            <person name="Haridas S."/>
            <person name="Hughes K."/>
            <person name="Justo A."/>
            <person name="Karasinski D."/>
            <person name="Kautmanova I."/>
            <person name="Kiss B."/>
            <person name="Kocsube S."/>
            <person name="Kotiranta H."/>
            <person name="LaButti K.M."/>
            <person name="Lechner B.E."/>
            <person name="Liimatainen K."/>
            <person name="Lipzen A."/>
            <person name="Lukacs Z."/>
            <person name="Mihaltcheva S."/>
            <person name="Morgado L.N."/>
            <person name="Niskanen T."/>
            <person name="Noordeloos M.E."/>
            <person name="Ohm R.A."/>
            <person name="Ortiz-Santana B."/>
            <person name="Ovrebo C."/>
            <person name="Racz N."/>
            <person name="Riley R."/>
            <person name="Savchenko A."/>
            <person name="Shiryaev A."/>
            <person name="Soop K."/>
            <person name="Spirin V."/>
            <person name="Szebenyi C."/>
            <person name="Tomsovsky M."/>
            <person name="Tulloss R.E."/>
            <person name="Uehling J."/>
            <person name="Grigoriev I.V."/>
            <person name="Vagvolgyi C."/>
            <person name="Papp T."/>
            <person name="Martin F.M."/>
            <person name="Miettinen O."/>
            <person name="Hibbett D.S."/>
            <person name="Nagy L.G."/>
        </authorList>
    </citation>
    <scope>NUCLEOTIDE SEQUENCE [LARGE SCALE GENOMIC DNA]</scope>
    <source>
        <strain evidence="1 2">NL-1719</strain>
    </source>
</reference>
<evidence type="ECO:0000313" key="1">
    <source>
        <dbReference type="EMBL" id="TFK68144.1"/>
    </source>
</evidence>
<keyword evidence="2" id="KW-1185">Reference proteome</keyword>
<sequence length="260" mass="29675">MHHSLRRTEIIRNILDITSTDEQKGAATLVSFASTSKFLHLHAVDVLWHTLPNIKPLLNCMPSDIWREAPNVAQDFELQRPPRTEDWSRCNYYASRVRRLGYSRSSGPLDKDIWEGVSPRTMQTILEGGLSLPKLRYLCWHFSSRGADEVLLLDGFLRGLDLREFSFSTWRMSSEMFEVLAGLSKLHTLRLIGCTRDALDFAPITKPFPSLRHIALSVDTLPIATSFLSRLAGLPLESIELSFGRLWTRLRRLTLISAQI</sequence>
<dbReference type="EMBL" id="ML208358">
    <property type="protein sequence ID" value="TFK68144.1"/>
    <property type="molecule type" value="Genomic_DNA"/>
</dbReference>
<dbReference type="Proteomes" id="UP000308600">
    <property type="component" value="Unassembled WGS sequence"/>
</dbReference>
<name>A0ACD3AS51_9AGAR</name>
<protein>
    <submittedName>
        <fullName evidence="1">Uncharacterized protein</fullName>
    </submittedName>
</protein>